<dbReference type="Proteomes" id="UP001314681">
    <property type="component" value="Unassembled WGS sequence"/>
</dbReference>
<comment type="caution">
    <text evidence="2">The sequence shown here is derived from an EMBL/GenBank/DDBJ whole genome shotgun (WGS) entry which is preliminary data.</text>
</comment>
<sequence length="1005" mass="109158">MQNIFRSTALAVICSMLAVGAGGNVVDYSMADSDFSSMTGIPDTYTVTGLEIWATRDGSSVVFPAGNYTDWDKSANSGVAPYVQNVLRLEAGSSVSRTLDVDGAVDNAPHAGDILGGSLTSYRCADDSKITVNVSSDHGTLLTASNGEQLWGGWDTVSFGGTPEEGQISGESERILITLANDSQEAARVKAYGLTGTRPLDFDGNGSVDERDAEFMEQALEQGSTDLGFDLDQDGQFTTKDISCFRKFILQDADEFYLNLNHLDFMSEDITIDGQQMTVMNLYAEPNDRSDLSKGYHYVGDAQEGFACLDDTARAVVALAEHYRLYEDSHSLQEIGKMLEFVLYMQEEDGEFKNFLAKDEAGNYYKKDSASSYKTFGYWGSRGYTALAYGYEALGDSNPALKARVKSAMDLCVQRIDSEISQKYGDYLPVSGYSMPAWNLSGDNWVSSAAIGALAKHYELFPDNTLVKQDLYRLGEALEASAFGGRTEYPLGGIMHFYGNSIDLWDEWGSTQVAALAMAGDICGMESWIHTARLTADSFLADLLISGRAYALTPNKQTYPQINYGTASYVDNLLKLSEITGEKKYAQWAGLAAAWWTGDNASAEGAAMFNQDYGYAFDGIVSADNVNLNSGAESVVEAVRVLARVLQDDTAKQYLYAVKTDESSAIVIEAEDLYRTGPDTEYPLPYGSLNDPNAALVKKASSDPGLDENQVQTEQTVLPDVMQNGQWQEVYSNWQGRNAFFCEGVGHNNIRLYNGGELVSAVGVGGEGQLQPGDYVKLDFMALVQFDTNLSAQVFAVDDKDRETLIADDSQMIYSARTWYSGDNSVKTKAVRAIPEGTTHLKIRFSVTTTAGEAEYAKAYGTIVQARLFKMASPEIQSGGSAYSKGSYAVMEAGSSKSFGQMIADPGTYDVYISIGAVSEDSGVLSFGEGDNPNEVHADLQKNSGVQIKRLGRMELAEGNRSFVISNGGDEAVNLDAVILYPKITYAQYQTPSGAVVRMERDSGV</sequence>
<proteinExistence type="predicted"/>
<accession>A0ABS6K8J3</accession>
<keyword evidence="3" id="KW-1185">Reference proteome</keyword>
<dbReference type="EMBL" id="JAHQCX010000007">
    <property type="protein sequence ID" value="MBU9726844.1"/>
    <property type="molecule type" value="Genomic_DNA"/>
</dbReference>
<protein>
    <submittedName>
        <fullName evidence="2">Uncharacterized protein</fullName>
    </submittedName>
</protein>
<dbReference type="SUPFAM" id="SSF48208">
    <property type="entry name" value="Six-hairpin glycosidases"/>
    <property type="match status" value="2"/>
</dbReference>
<evidence type="ECO:0000313" key="2">
    <source>
        <dbReference type="EMBL" id="MBU9726844.1"/>
    </source>
</evidence>
<keyword evidence="1" id="KW-0732">Signal</keyword>
<feature type="chain" id="PRO_5046072085" evidence="1">
    <location>
        <begin position="22"/>
        <end position="1005"/>
    </location>
</feature>
<gene>
    <name evidence="2" type="ORF">KTH90_12545</name>
</gene>
<dbReference type="InterPro" id="IPR036439">
    <property type="entry name" value="Dockerin_dom_sf"/>
</dbReference>
<evidence type="ECO:0000256" key="1">
    <source>
        <dbReference type="SAM" id="SignalP"/>
    </source>
</evidence>
<evidence type="ECO:0000313" key="3">
    <source>
        <dbReference type="Proteomes" id="UP001314681"/>
    </source>
</evidence>
<dbReference type="InterPro" id="IPR008928">
    <property type="entry name" value="6-hairpin_glycosidase_sf"/>
</dbReference>
<feature type="signal peptide" evidence="1">
    <location>
        <begin position="1"/>
        <end position="21"/>
    </location>
</feature>
<dbReference type="Gene3D" id="1.10.1330.10">
    <property type="entry name" value="Dockerin domain"/>
    <property type="match status" value="1"/>
</dbReference>
<reference evidence="2 3" key="1">
    <citation type="submission" date="2021-06" db="EMBL/GenBank/DDBJ databases">
        <title>Description of novel taxa of the family Lachnospiraceae.</title>
        <authorList>
            <person name="Chaplin A.V."/>
            <person name="Sokolova S.R."/>
            <person name="Pikina A.P."/>
            <person name="Korzhanova M."/>
            <person name="Belova V."/>
            <person name="Korostin D."/>
            <person name="Efimov B.A."/>
        </authorList>
    </citation>
    <scope>NUCLEOTIDE SEQUENCE [LARGE SCALE GENOMIC DNA]</scope>
    <source>
        <strain evidence="2 3">ASD4241</strain>
    </source>
</reference>
<dbReference type="RefSeq" id="WP_158352943.1">
    <property type="nucleotide sequence ID" value="NZ_JAHQCX010000007.1"/>
</dbReference>
<organism evidence="2 3">
    <name type="scientific">Diplocloster modestus</name>
    <dbReference type="NCBI Taxonomy" id="2850322"/>
    <lineage>
        <taxon>Bacteria</taxon>
        <taxon>Bacillati</taxon>
        <taxon>Bacillota</taxon>
        <taxon>Clostridia</taxon>
        <taxon>Lachnospirales</taxon>
        <taxon>Lachnospiraceae</taxon>
        <taxon>Diplocloster</taxon>
    </lineage>
</organism>
<name>A0ABS6K8J3_9FIRM</name>